<dbReference type="RefSeq" id="WP_147157440.1">
    <property type="nucleotide sequence ID" value="NZ_BKAJ01000335.1"/>
</dbReference>
<keyword evidence="9" id="KW-1185">Reference proteome</keyword>
<dbReference type="AlphaFoldDB" id="A0A512NTD1"/>
<dbReference type="Pfam" id="PF04226">
    <property type="entry name" value="Transgly_assoc"/>
    <property type="match status" value="1"/>
</dbReference>
<evidence type="ECO:0000313" key="8">
    <source>
        <dbReference type="EMBL" id="GEP62181.1"/>
    </source>
</evidence>
<evidence type="ECO:0008006" key="10">
    <source>
        <dbReference type="Google" id="ProtNLM"/>
    </source>
</evidence>
<keyword evidence="6 7" id="KW-0472">Membrane</keyword>
<keyword evidence="4 7" id="KW-0812">Transmembrane</keyword>
<evidence type="ECO:0000256" key="7">
    <source>
        <dbReference type="SAM" id="Phobius"/>
    </source>
</evidence>
<sequence>MTFGGFIVVLLIGLVVGLLARFITPGPNPRGIIVTIVIGIVGAFIATVGGQVLHLYAPGEPAGFVGSVVGAVVLLVLLRLFSR</sequence>
<reference evidence="8 9" key="1">
    <citation type="submission" date="2019-07" db="EMBL/GenBank/DDBJ databases">
        <title>Whole genome shotgun sequence of Reyranella soli NBRC 108950.</title>
        <authorList>
            <person name="Hosoyama A."/>
            <person name="Uohara A."/>
            <person name="Ohji S."/>
            <person name="Ichikawa N."/>
        </authorList>
    </citation>
    <scope>NUCLEOTIDE SEQUENCE [LARGE SCALE GENOMIC DNA]</scope>
    <source>
        <strain evidence="8 9">NBRC 108950</strain>
    </source>
</reference>
<gene>
    <name evidence="8" type="ORF">RSO01_93470</name>
</gene>
<feature type="transmembrane region" description="Helical" evidence="7">
    <location>
        <begin position="31"/>
        <end position="56"/>
    </location>
</feature>
<accession>A0A512NTD1</accession>
<comment type="similarity">
    <text evidence="2">Belongs to the UPF0410 family.</text>
</comment>
<evidence type="ECO:0000256" key="3">
    <source>
        <dbReference type="ARBA" id="ARBA00022475"/>
    </source>
</evidence>
<dbReference type="GO" id="GO:0005886">
    <property type="term" value="C:plasma membrane"/>
    <property type="evidence" value="ECO:0007669"/>
    <property type="project" value="UniProtKB-SubCell"/>
</dbReference>
<dbReference type="EMBL" id="BKAJ01000335">
    <property type="protein sequence ID" value="GEP62181.1"/>
    <property type="molecule type" value="Genomic_DNA"/>
</dbReference>
<evidence type="ECO:0000256" key="5">
    <source>
        <dbReference type="ARBA" id="ARBA00022989"/>
    </source>
</evidence>
<organism evidence="8 9">
    <name type="scientific">Reyranella soli</name>
    <dbReference type="NCBI Taxonomy" id="1230389"/>
    <lineage>
        <taxon>Bacteria</taxon>
        <taxon>Pseudomonadati</taxon>
        <taxon>Pseudomonadota</taxon>
        <taxon>Alphaproteobacteria</taxon>
        <taxon>Hyphomicrobiales</taxon>
        <taxon>Reyranellaceae</taxon>
        <taxon>Reyranella</taxon>
    </lineage>
</organism>
<name>A0A512NTD1_9HYPH</name>
<dbReference type="InterPro" id="IPR007341">
    <property type="entry name" value="Transgly_assoc"/>
</dbReference>
<proteinExistence type="inferred from homology"/>
<evidence type="ECO:0000256" key="6">
    <source>
        <dbReference type="ARBA" id="ARBA00023136"/>
    </source>
</evidence>
<evidence type="ECO:0000313" key="9">
    <source>
        <dbReference type="Proteomes" id="UP000321058"/>
    </source>
</evidence>
<feature type="transmembrane region" description="Helical" evidence="7">
    <location>
        <begin position="6"/>
        <end position="24"/>
    </location>
</feature>
<comment type="caution">
    <text evidence="8">The sequence shown here is derived from an EMBL/GenBank/DDBJ whole genome shotgun (WGS) entry which is preliminary data.</text>
</comment>
<protein>
    <recommendedName>
        <fullName evidence="10">Transglycosylase</fullName>
    </recommendedName>
</protein>
<evidence type="ECO:0000256" key="2">
    <source>
        <dbReference type="ARBA" id="ARBA00011006"/>
    </source>
</evidence>
<keyword evidence="3" id="KW-1003">Cell membrane</keyword>
<feature type="transmembrane region" description="Helical" evidence="7">
    <location>
        <begin position="62"/>
        <end position="81"/>
    </location>
</feature>
<dbReference type="PANTHER" id="PTHR33884:SF7">
    <property type="entry name" value="BSL8023 PROTEIN"/>
    <property type="match status" value="1"/>
</dbReference>
<evidence type="ECO:0000256" key="4">
    <source>
        <dbReference type="ARBA" id="ARBA00022692"/>
    </source>
</evidence>
<dbReference type="PANTHER" id="PTHR33884">
    <property type="entry name" value="UPF0410 PROTEIN YMGE"/>
    <property type="match status" value="1"/>
</dbReference>
<dbReference type="Proteomes" id="UP000321058">
    <property type="component" value="Unassembled WGS sequence"/>
</dbReference>
<evidence type="ECO:0000256" key="1">
    <source>
        <dbReference type="ARBA" id="ARBA00004651"/>
    </source>
</evidence>
<keyword evidence="5 7" id="KW-1133">Transmembrane helix</keyword>
<comment type="subcellular location">
    <subcellularLocation>
        <location evidence="1">Cell membrane</location>
        <topology evidence="1">Multi-pass membrane protein</topology>
    </subcellularLocation>
</comment>